<dbReference type="RefSeq" id="WP_091178002.1">
    <property type="nucleotide sequence ID" value="NZ_FOFA01000002.1"/>
</dbReference>
<dbReference type="InterPro" id="IPR050319">
    <property type="entry name" value="ABC_transp_ATP-bind"/>
</dbReference>
<dbReference type="SMART" id="SM00382">
    <property type="entry name" value="AAA"/>
    <property type="match status" value="1"/>
</dbReference>
<evidence type="ECO:0000313" key="6">
    <source>
        <dbReference type="EMBL" id="SEP95761.1"/>
    </source>
</evidence>
<dbReference type="SUPFAM" id="SSF52540">
    <property type="entry name" value="P-loop containing nucleoside triphosphate hydrolases"/>
    <property type="match status" value="1"/>
</dbReference>
<dbReference type="EMBL" id="FOFA01000002">
    <property type="protein sequence ID" value="SEP95761.1"/>
    <property type="molecule type" value="Genomic_DNA"/>
</dbReference>
<keyword evidence="4 6" id="KW-0067">ATP-binding</keyword>
<keyword evidence="7" id="KW-1185">Reference proteome</keyword>
<accession>A0A1H9C467</accession>
<keyword evidence="2" id="KW-0813">Transport</keyword>
<dbReference type="GO" id="GO:0005524">
    <property type="term" value="F:ATP binding"/>
    <property type="evidence" value="ECO:0007669"/>
    <property type="project" value="UniProtKB-KW"/>
</dbReference>
<dbReference type="Proteomes" id="UP000198504">
    <property type="component" value="Unassembled WGS sequence"/>
</dbReference>
<dbReference type="GO" id="GO:0015833">
    <property type="term" value="P:peptide transport"/>
    <property type="evidence" value="ECO:0007669"/>
    <property type="project" value="InterPro"/>
</dbReference>
<evidence type="ECO:0000256" key="4">
    <source>
        <dbReference type="ARBA" id="ARBA00022840"/>
    </source>
</evidence>
<dbReference type="Pfam" id="PF08352">
    <property type="entry name" value="oligo_HPY"/>
    <property type="match status" value="1"/>
</dbReference>
<dbReference type="CDD" id="cd03257">
    <property type="entry name" value="ABC_NikE_OppD_transporters"/>
    <property type="match status" value="1"/>
</dbReference>
<dbReference type="InterPro" id="IPR003593">
    <property type="entry name" value="AAA+_ATPase"/>
</dbReference>
<protein>
    <submittedName>
        <fullName evidence="6">Oligopeptide transport system ATP-binding protein</fullName>
    </submittedName>
</protein>
<evidence type="ECO:0000313" key="7">
    <source>
        <dbReference type="Proteomes" id="UP000198504"/>
    </source>
</evidence>
<dbReference type="GO" id="GO:0055085">
    <property type="term" value="P:transmembrane transport"/>
    <property type="evidence" value="ECO:0007669"/>
    <property type="project" value="UniProtKB-ARBA"/>
</dbReference>
<evidence type="ECO:0000256" key="2">
    <source>
        <dbReference type="ARBA" id="ARBA00022448"/>
    </source>
</evidence>
<organism evidence="6 7">
    <name type="scientific">Microlunatus flavus</name>
    <dbReference type="NCBI Taxonomy" id="1036181"/>
    <lineage>
        <taxon>Bacteria</taxon>
        <taxon>Bacillati</taxon>
        <taxon>Actinomycetota</taxon>
        <taxon>Actinomycetes</taxon>
        <taxon>Propionibacteriales</taxon>
        <taxon>Propionibacteriaceae</taxon>
        <taxon>Microlunatus</taxon>
    </lineage>
</organism>
<dbReference type="OrthoDB" id="5357528at2"/>
<dbReference type="PANTHER" id="PTHR43776:SF7">
    <property type="entry name" value="D,D-DIPEPTIDE TRANSPORT ATP-BINDING PROTEIN DDPF-RELATED"/>
    <property type="match status" value="1"/>
</dbReference>
<keyword evidence="3" id="KW-0547">Nucleotide-binding</keyword>
<feature type="domain" description="ABC transporter" evidence="5">
    <location>
        <begin position="32"/>
        <end position="283"/>
    </location>
</feature>
<dbReference type="PANTHER" id="PTHR43776">
    <property type="entry name" value="TRANSPORT ATP-BINDING PROTEIN"/>
    <property type="match status" value="1"/>
</dbReference>
<evidence type="ECO:0000256" key="3">
    <source>
        <dbReference type="ARBA" id="ARBA00022741"/>
    </source>
</evidence>
<dbReference type="STRING" id="1036181.SAMN05421756_10262"/>
<dbReference type="InterPro" id="IPR017871">
    <property type="entry name" value="ABC_transporter-like_CS"/>
</dbReference>
<dbReference type="Pfam" id="PF00005">
    <property type="entry name" value="ABC_tran"/>
    <property type="match status" value="1"/>
</dbReference>
<dbReference type="AlphaFoldDB" id="A0A1H9C467"/>
<dbReference type="PROSITE" id="PS00211">
    <property type="entry name" value="ABC_TRANSPORTER_1"/>
    <property type="match status" value="1"/>
</dbReference>
<proteinExistence type="inferred from homology"/>
<evidence type="ECO:0000256" key="1">
    <source>
        <dbReference type="ARBA" id="ARBA00005417"/>
    </source>
</evidence>
<name>A0A1H9C467_9ACTN</name>
<dbReference type="Gene3D" id="3.40.50.300">
    <property type="entry name" value="P-loop containing nucleotide triphosphate hydrolases"/>
    <property type="match status" value="1"/>
</dbReference>
<reference evidence="7" key="1">
    <citation type="submission" date="2016-10" db="EMBL/GenBank/DDBJ databases">
        <authorList>
            <person name="Varghese N."/>
            <person name="Submissions S."/>
        </authorList>
    </citation>
    <scope>NUCLEOTIDE SEQUENCE [LARGE SCALE GENOMIC DNA]</scope>
    <source>
        <strain evidence="7">CGMCC 4.6856</strain>
    </source>
</reference>
<dbReference type="InterPro" id="IPR003439">
    <property type="entry name" value="ABC_transporter-like_ATP-bd"/>
</dbReference>
<evidence type="ECO:0000259" key="5">
    <source>
        <dbReference type="PROSITE" id="PS50893"/>
    </source>
</evidence>
<dbReference type="GO" id="GO:0016887">
    <property type="term" value="F:ATP hydrolysis activity"/>
    <property type="evidence" value="ECO:0007669"/>
    <property type="project" value="InterPro"/>
</dbReference>
<sequence>MSGTSPSTGSGSVSIGSGSVSTASGSVGEEVLAVEGLVQHFRGRGSAWGRLRGRPPKVVKAVDGVDLVLHRGETLGLVGESGCGKSTLSRCAAGLYTPTAGVVRYARQPLHGAPDRAQRRLVQMVFQDPYSSLNPRMTVGQTLSEILTYHRLVPRAQVRARVGELIDLVGLPTRAADQLPRSFSGGQRQRIGIARALALEPQVLIADEPVSALDVSVQATIINLLLDLKETLGLSMLFVSHNMAVVRQISDRIAVMHDGVVVEEGDTSEVFEHPHDDYTRLLLASVPRIGGAPAPATAGAATERGLR</sequence>
<dbReference type="InterPro" id="IPR013563">
    <property type="entry name" value="Oligopep_ABC_C"/>
</dbReference>
<gene>
    <name evidence="6" type="ORF">SAMN05421756_10262</name>
</gene>
<dbReference type="PROSITE" id="PS50893">
    <property type="entry name" value="ABC_TRANSPORTER_2"/>
    <property type="match status" value="1"/>
</dbReference>
<dbReference type="InterPro" id="IPR027417">
    <property type="entry name" value="P-loop_NTPase"/>
</dbReference>
<comment type="similarity">
    <text evidence="1">Belongs to the ABC transporter superfamily.</text>
</comment>